<dbReference type="PANTHER" id="PTHR33525:SF4">
    <property type="entry name" value="CYCLIC DI-GMP PHOSPHODIESTERASE CDGJ"/>
    <property type="match status" value="1"/>
</dbReference>
<accession>A0ABS8BIE7</accession>
<dbReference type="PROSITE" id="PS51833">
    <property type="entry name" value="HDOD"/>
    <property type="match status" value="1"/>
</dbReference>
<dbReference type="SUPFAM" id="SSF109604">
    <property type="entry name" value="HD-domain/PDEase-like"/>
    <property type="match status" value="1"/>
</dbReference>
<organism evidence="2 3">
    <name type="scientific">Deefgea salmonis</name>
    <dbReference type="NCBI Taxonomy" id="2875502"/>
    <lineage>
        <taxon>Bacteria</taxon>
        <taxon>Pseudomonadati</taxon>
        <taxon>Pseudomonadota</taxon>
        <taxon>Betaproteobacteria</taxon>
        <taxon>Neisseriales</taxon>
        <taxon>Chitinibacteraceae</taxon>
        <taxon>Deefgea</taxon>
    </lineage>
</organism>
<dbReference type="RefSeq" id="WP_226763258.1">
    <property type="nucleotide sequence ID" value="NZ_JAJAWG010000002.1"/>
</dbReference>
<comment type="caution">
    <text evidence="2">The sequence shown here is derived from an EMBL/GenBank/DDBJ whole genome shotgun (WGS) entry which is preliminary data.</text>
</comment>
<dbReference type="EMBL" id="JAJAWG010000002">
    <property type="protein sequence ID" value="MCB5195458.1"/>
    <property type="molecule type" value="Genomic_DNA"/>
</dbReference>
<feature type="domain" description="HDOD" evidence="1">
    <location>
        <begin position="109"/>
        <end position="300"/>
    </location>
</feature>
<evidence type="ECO:0000313" key="3">
    <source>
        <dbReference type="Proteomes" id="UP001198034"/>
    </source>
</evidence>
<dbReference type="PANTHER" id="PTHR33525">
    <property type="match status" value="1"/>
</dbReference>
<dbReference type="Proteomes" id="UP001198034">
    <property type="component" value="Unassembled WGS sequence"/>
</dbReference>
<evidence type="ECO:0000313" key="2">
    <source>
        <dbReference type="EMBL" id="MCB5195458.1"/>
    </source>
</evidence>
<gene>
    <name evidence="2" type="ORF">LG219_04030</name>
</gene>
<dbReference type="Gene3D" id="1.10.3210.10">
    <property type="entry name" value="Hypothetical protein af1432"/>
    <property type="match status" value="1"/>
</dbReference>
<name>A0ABS8BIE7_9NEIS</name>
<proteinExistence type="predicted"/>
<dbReference type="InterPro" id="IPR013976">
    <property type="entry name" value="HDOD"/>
</dbReference>
<protein>
    <submittedName>
        <fullName evidence="2">HDOD domain-containing protein</fullName>
    </submittedName>
</protein>
<evidence type="ECO:0000259" key="1">
    <source>
        <dbReference type="PROSITE" id="PS51833"/>
    </source>
</evidence>
<sequence>MIFFELVWDTQQNWTGLFAHHAQHAADALSEACHTYELHSLPCMLLEETAIPTPSPLIALIRDEHGIALPQGGHLYFNVQHTADLNQLKANDAVCGPWFTEASSHSSTSNPSRPVLLEVLSLIVSDAEISQLETALAKAPQLMLNLLRLVNSVGMGSATPARSIRQAITLLGRRQLQRWLQLLIYAEQYGENSKPALLIAAALRGKRMAQWAEHGWLGNTPADEAFLCGMLSLLDRLFGEPLQQLLAPLPLDENLRAALIDGDGVLGAALAQLGALEAGDAQHALLSPLLAKQQAWVNSEIQAIAWVHRLVRESL</sequence>
<dbReference type="InterPro" id="IPR052340">
    <property type="entry name" value="RNase_Y/CdgJ"/>
</dbReference>
<dbReference type="Pfam" id="PF08668">
    <property type="entry name" value="HDOD"/>
    <property type="match status" value="1"/>
</dbReference>
<keyword evidence="3" id="KW-1185">Reference proteome</keyword>
<reference evidence="2 3" key="1">
    <citation type="submission" date="2021-10" db="EMBL/GenBank/DDBJ databases">
        <authorList>
            <person name="Chen M."/>
        </authorList>
    </citation>
    <scope>NUCLEOTIDE SEQUENCE [LARGE SCALE GENOMIC DNA]</scope>
    <source>
        <strain evidence="2 3">H3-26</strain>
    </source>
</reference>